<dbReference type="InterPro" id="IPR051267">
    <property type="entry name" value="STEAP_metalloreductase"/>
</dbReference>
<evidence type="ECO:0000256" key="1">
    <source>
        <dbReference type="ARBA" id="ARBA00023002"/>
    </source>
</evidence>
<name>A0AA94HL83_9MICO</name>
<reference evidence="3 4" key="1">
    <citation type="submission" date="2016-10" db="EMBL/GenBank/DDBJ databases">
        <authorList>
            <person name="Varghese N."/>
            <person name="Submissions S."/>
        </authorList>
    </citation>
    <scope>NUCLEOTIDE SEQUENCE [LARGE SCALE GENOMIC DNA]</scope>
    <source>
        <strain evidence="3 4">IAM 15147</strain>
    </source>
</reference>
<accession>A0AA94HL83</accession>
<keyword evidence="1" id="KW-0560">Oxidoreductase</keyword>
<evidence type="ECO:0000313" key="3">
    <source>
        <dbReference type="EMBL" id="SFS03940.1"/>
    </source>
</evidence>
<feature type="domain" description="Pyrroline-5-carboxylate reductase catalytic N-terminal" evidence="2">
    <location>
        <begin position="20"/>
        <end position="109"/>
    </location>
</feature>
<keyword evidence="4" id="KW-1185">Reference proteome</keyword>
<dbReference type="EMBL" id="FOZN01000001">
    <property type="protein sequence ID" value="SFS03940.1"/>
    <property type="molecule type" value="Genomic_DNA"/>
</dbReference>
<dbReference type="Pfam" id="PF03807">
    <property type="entry name" value="F420_oxidored"/>
    <property type="match status" value="1"/>
</dbReference>
<organism evidence="3 4">
    <name type="scientific">Agrococcus baldri</name>
    <dbReference type="NCBI Taxonomy" id="153730"/>
    <lineage>
        <taxon>Bacteria</taxon>
        <taxon>Bacillati</taxon>
        <taxon>Actinomycetota</taxon>
        <taxon>Actinomycetes</taxon>
        <taxon>Micrococcales</taxon>
        <taxon>Microbacteriaceae</taxon>
        <taxon>Agrococcus</taxon>
    </lineage>
</organism>
<dbReference type="Gene3D" id="3.40.50.720">
    <property type="entry name" value="NAD(P)-binding Rossmann-like Domain"/>
    <property type="match status" value="1"/>
</dbReference>
<dbReference type="Proteomes" id="UP000198506">
    <property type="component" value="Unassembled WGS sequence"/>
</dbReference>
<gene>
    <name evidence="3" type="ORF">SAMN04487783_0809</name>
</gene>
<proteinExistence type="predicted"/>
<evidence type="ECO:0000313" key="4">
    <source>
        <dbReference type="Proteomes" id="UP000198506"/>
    </source>
</evidence>
<dbReference type="PANTHER" id="PTHR14239">
    <property type="entry name" value="DUDULIN-RELATED"/>
    <property type="match status" value="1"/>
</dbReference>
<dbReference type="SUPFAM" id="SSF51735">
    <property type="entry name" value="NAD(P)-binding Rossmann-fold domains"/>
    <property type="match status" value="1"/>
</dbReference>
<dbReference type="AlphaFoldDB" id="A0AA94HL83"/>
<protein>
    <recommendedName>
        <fullName evidence="2">Pyrroline-5-carboxylate reductase catalytic N-terminal domain-containing protein</fullName>
    </recommendedName>
</protein>
<comment type="caution">
    <text evidence="3">The sequence shown here is derived from an EMBL/GenBank/DDBJ whole genome shotgun (WGS) entry which is preliminary data.</text>
</comment>
<evidence type="ECO:0000259" key="2">
    <source>
        <dbReference type="Pfam" id="PF03807"/>
    </source>
</evidence>
<dbReference type="InterPro" id="IPR028939">
    <property type="entry name" value="P5C_Rdtase_cat_N"/>
</dbReference>
<dbReference type="RefSeq" id="WP_092916042.1">
    <property type="nucleotide sequence ID" value="NZ_FOZN01000001.1"/>
</dbReference>
<dbReference type="InterPro" id="IPR036291">
    <property type="entry name" value="NAD(P)-bd_dom_sf"/>
</dbReference>
<dbReference type="GO" id="GO:0016491">
    <property type="term" value="F:oxidoreductase activity"/>
    <property type="evidence" value="ECO:0007669"/>
    <property type="project" value="UniProtKB-KW"/>
</dbReference>
<sequence>MSQQVESIAERSEPSAETLTVAILGAGKIGTVLAKLSLAAGHRTLVAGSGSPARIRLIVEYLAPGAEAMVSADAAAAADVVILALPLGQYDRLPVEQLAGKLVIDAMNYWWETDGIRDEFTDPERSTSTIVQEFLPASRVVKAFNHMGYHDLADWPRPAGHPQRRAIAVAGDDVRDVELVAGLVDDFGFDPVVLESLDAGLHLQPGWAAFGANEDAETLRGLIATA</sequence>